<feature type="compositionally biased region" description="Basic and acidic residues" evidence="1">
    <location>
        <begin position="81"/>
        <end position="90"/>
    </location>
</feature>
<organism evidence="3">
    <name type="scientific">marine sediment metagenome</name>
    <dbReference type="NCBI Taxonomy" id="412755"/>
    <lineage>
        <taxon>unclassified sequences</taxon>
        <taxon>metagenomes</taxon>
        <taxon>ecological metagenomes</taxon>
    </lineage>
</organism>
<evidence type="ECO:0000256" key="1">
    <source>
        <dbReference type="SAM" id="MobiDB-lite"/>
    </source>
</evidence>
<dbReference type="AlphaFoldDB" id="A0A0F9B493"/>
<dbReference type="EMBL" id="LAZR01039561">
    <property type="protein sequence ID" value="KKL16694.1"/>
    <property type="molecule type" value="Genomic_DNA"/>
</dbReference>
<reference evidence="3" key="1">
    <citation type="journal article" date="2015" name="Nature">
        <title>Complex archaea that bridge the gap between prokaryotes and eukaryotes.</title>
        <authorList>
            <person name="Spang A."/>
            <person name="Saw J.H."/>
            <person name="Jorgensen S.L."/>
            <person name="Zaremba-Niedzwiedzka K."/>
            <person name="Martijn J."/>
            <person name="Lind A.E."/>
            <person name="van Eijk R."/>
            <person name="Schleper C."/>
            <person name="Guy L."/>
            <person name="Ettema T.J."/>
        </authorList>
    </citation>
    <scope>NUCLEOTIDE SEQUENCE</scope>
</reference>
<feature type="domain" description="DUF6456" evidence="2">
    <location>
        <begin position="193"/>
        <end position="324"/>
    </location>
</feature>
<feature type="region of interest" description="Disordered" evidence="1">
    <location>
        <begin position="51"/>
        <end position="90"/>
    </location>
</feature>
<dbReference type="InterPro" id="IPR045599">
    <property type="entry name" value="DUF6456"/>
</dbReference>
<gene>
    <name evidence="3" type="ORF">LCGC14_2492990</name>
</gene>
<feature type="non-terminal residue" evidence="3">
    <location>
        <position position="1"/>
    </location>
</feature>
<protein>
    <recommendedName>
        <fullName evidence="2">DUF6456 domain-containing protein</fullName>
    </recommendedName>
</protein>
<dbReference type="Pfam" id="PF20057">
    <property type="entry name" value="DUF6456"/>
    <property type="match status" value="1"/>
</dbReference>
<comment type="caution">
    <text evidence="3">The sequence shown here is derived from an EMBL/GenBank/DDBJ whole genome shotgun (WGS) entry which is preliminary data.</text>
</comment>
<accession>A0A0F9B493</accession>
<proteinExistence type="predicted"/>
<name>A0A0F9B493_9ZZZZ</name>
<evidence type="ECO:0000259" key="2">
    <source>
        <dbReference type="Pfam" id="PF20057"/>
    </source>
</evidence>
<sequence>AHVIDGIPIRELARQAGCHASTVLRQVRRCESRRDDPLIDHALRRLGDKAAGQHLPGADSGASNMTDCQTRPATTRTARRGPSEDTINREGRRILRRLSEPGACLAVAEGLEKAVVVRETATGDTVRTCVVDREIAEAMALKNWITGRVDGRVARYRITGAGRTALRQLIEGAPPAGGTIHPDTQDTGAGAARYSAIESPLAVLARRRDKDGQPFLDAGLIAAGERLREDFELAEMGPDAGAGYEAAFDATPHHLPAHATGPEAARSRVQSALADLGPGLGDVVLRCCCYLDGMETIEKRMGWAARSGKIVLRIALQRLQSHYGAQGPLGPMIG</sequence>
<evidence type="ECO:0000313" key="3">
    <source>
        <dbReference type="EMBL" id="KKL16694.1"/>
    </source>
</evidence>